<evidence type="ECO:0000256" key="2">
    <source>
        <dbReference type="ARBA" id="ARBA00010683"/>
    </source>
</evidence>
<dbReference type="PANTHER" id="PTHR18896">
    <property type="entry name" value="PHOSPHOLIPASE D"/>
    <property type="match status" value="1"/>
</dbReference>
<evidence type="ECO:0000256" key="8">
    <source>
        <dbReference type="ARBA" id="ARBA00022963"/>
    </source>
</evidence>
<feature type="domain" description="PLD phosphodiesterase" evidence="11">
    <location>
        <begin position="330"/>
        <end position="361"/>
    </location>
</feature>
<dbReference type="SUPFAM" id="SSF56024">
    <property type="entry name" value="Phospholipase D/nuclease"/>
    <property type="match status" value="2"/>
</dbReference>
<gene>
    <name evidence="12" type="ORF">NAES01612_LOCUS23017</name>
</gene>
<dbReference type="Gene3D" id="2.60.40.150">
    <property type="entry name" value="C2 domain"/>
    <property type="match status" value="1"/>
</dbReference>
<evidence type="ECO:0000256" key="7">
    <source>
        <dbReference type="ARBA" id="ARBA00022837"/>
    </source>
</evidence>
<keyword evidence="5" id="KW-0677">Repeat</keyword>
<dbReference type="GO" id="GO:0004630">
    <property type="term" value="F:phospholipase D activity"/>
    <property type="evidence" value="ECO:0007669"/>
    <property type="project" value="UniProtKB-EC"/>
</dbReference>
<dbReference type="Pfam" id="PF00614">
    <property type="entry name" value="PLDc"/>
    <property type="match status" value="1"/>
</dbReference>
<dbReference type="SMART" id="SM00155">
    <property type="entry name" value="PLDc"/>
    <property type="match status" value="2"/>
</dbReference>
<dbReference type="CDD" id="cd00030">
    <property type="entry name" value="C2"/>
    <property type="match status" value="1"/>
</dbReference>
<keyword evidence="7" id="KW-0106">Calcium</keyword>
<reference evidence="12" key="1">
    <citation type="submission" date="2021-01" db="EMBL/GenBank/DDBJ databases">
        <authorList>
            <person name="Corre E."/>
            <person name="Pelletier E."/>
            <person name="Niang G."/>
            <person name="Scheremetjew M."/>
            <person name="Finn R."/>
            <person name="Kale V."/>
            <person name="Holt S."/>
            <person name="Cochrane G."/>
            <person name="Meng A."/>
            <person name="Brown T."/>
            <person name="Cohen L."/>
        </authorList>
    </citation>
    <scope>NUCLEOTIDE SEQUENCE</scope>
    <source>
        <strain evidence="12">SoJaBio B1-5/56/2</strain>
    </source>
</reference>
<accession>A0A7S4UW95</accession>
<comment type="similarity">
    <text evidence="2">Belongs to the phospholipase D family. C2-PLD subfamily.</text>
</comment>
<dbReference type="InterPro" id="IPR001736">
    <property type="entry name" value="PLipase_D/transphosphatidylase"/>
</dbReference>
<dbReference type="PROSITE" id="PS50035">
    <property type="entry name" value="PLD"/>
    <property type="match status" value="2"/>
</dbReference>
<dbReference type="GO" id="GO:0005886">
    <property type="term" value="C:plasma membrane"/>
    <property type="evidence" value="ECO:0007669"/>
    <property type="project" value="TreeGrafter"/>
</dbReference>
<dbReference type="InterPro" id="IPR035892">
    <property type="entry name" value="C2_domain_sf"/>
</dbReference>
<protein>
    <recommendedName>
        <fullName evidence="3">phospholipase D</fullName>
        <ecNumber evidence="3">3.1.4.4</ecNumber>
    </recommendedName>
</protein>
<proteinExistence type="inferred from homology"/>
<feature type="domain" description="C2" evidence="10">
    <location>
        <begin position="32"/>
        <end position="162"/>
    </location>
</feature>
<dbReference type="GO" id="GO:0009395">
    <property type="term" value="P:phospholipid catabolic process"/>
    <property type="evidence" value="ECO:0007669"/>
    <property type="project" value="TreeGrafter"/>
</dbReference>
<dbReference type="Gene3D" id="3.30.870.10">
    <property type="entry name" value="Endonuclease Chain A"/>
    <property type="match status" value="2"/>
</dbReference>
<evidence type="ECO:0000256" key="6">
    <source>
        <dbReference type="ARBA" id="ARBA00022801"/>
    </source>
</evidence>
<evidence type="ECO:0000256" key="9">
    <source>
        <dbReference type="ARBA" id="ARBA00023098"/>
    </source>
</evidence>
<dbReference type="InterPro" id="IPR015679">
    <property type="entry name" value="PLipase_D_fam"/>
</dbReference>
<dbReference type="EC" id="3.1.4.4" evidence="3"/>
<dbReference type="InterPro" id="IPR000008">
    <property type="entry name" value="C2_dom"/>
</dbReference>
<dbReference type="PROSITE" id="PS50004">
    <property type="entry name" value="C2"/>
    <property type="match status" value="1"/>
</dbReference>
<dbReference type="GO" id="GO:0046872">
    <property type="term" value="F:metal ion binding"/>
    <property type="evidence" value="ECO:0007669"/>
    <property type="project" value="UniProtKB-KW"/>
</dbReference>
<evidence type="ECO:0000259" key="10">
    <source>
        <dbReference type="PROSITE" id="PS50004"/>
    </source>
</evidence>
<keyword evidence="8" id="KW-0442">Lipid degradation</keyword>
<sequence>MKNLKKAAKQGKAAAQSANQQILTAAHSSGASSGSSATLAAYVPGSAVDRFLLIVKVFRVRNLKWTGLAAKTFTKFRPTVAVQVQQVKIGQTGVGTSKVDEPTFNESFFAVTSSFLPRASPGALVQITLQDFDLKLGINELGSFTFAPKRATGPQSWDPEWYPTKNNVKGEGEVLVAGVFVPCDEAIGWTETPMGDFPMRTGNDVRLYQDAYCPVPFLSHMQPRNAFEDMYESLSGAKQFIYMTGWSVWTKLNLLRGKECPSLGKLLADKAEQGLQVCVLIWDELTSVDGSPMAGGLMSTFDEETRAFFKDTKVSCRTLHRYGYQGFEEAVMSHHQKTIICDTAAGNIHAYVGGLDVTNGRWDTPEHRIFSSLDNDHKDDFYSACVPGATAEVGPRQPWHDIHSRLEGAVAVDVYENFRQRWEMVQTAGGGKVSEKPVAPIAALKGVAGAKVSTTGSWNCQLLRSIDRYSIESKGEADANVIRSIHNTYVLRICTAQRFIYVENQYFMGSSHFWDSKIDPGLRNLVPILIVEKIISKIVAKQDFTAYIIVPMFPEGLPDSVGVQAMLRWQFLTVSMMYKRIFDALKTNNVTERTVEDYLVFMCVNNREEPPKGVVGKKHGTVENGRHTIYVHSKMIIVDDEFILIGSANINDRSLRGDRDTEIAVICNQRPPPPNPPPPHSNELHDFRLSLWCEHFGGMDELYRHPQNPMCARHVQSLCVNNWEKYTADDNSSRLKGHACKYPYVADANGVLKAAGNGKFPDYPLADIEGKLSALPNHVTT</sequence>
<organism evidence="12">
    <name type="scientific">Paramoeba aestuarina</name>
    <dbReference type="NCBI Taxonomy" id="180227"/>
    <lineage>
        <taxon>Eukaryota</taxon>
        <taxon>Amoebozoa</taxon>
        <taxon>Discosea</taxon>
        <taxon>Flabellinia</taxon>
        <taxon>Dactylopodida</taxon>
        <taxon>Paramoebidae</taxon>
        <taxon>Paramoeba</taxon>
    </lineage>
</organism>
<evidence type="ECO:0000256" key="5">
    <source>
        <dbReference type="ARBA" id="ARBA00022737"/>
    </source>
</evidence>
<dbReference type="PANTHER" id="PTHR18896:SF60">
    <property type="entry name" value="PHOSPHOLIPASE D"/>
    <property type="match status" value="1"/>
</dbReference>
<evidence type="ECO:0000256" key="4">
    <source>
        <dbReference type="ARBA" id="ARBA00022723"/>
    </source>
</evidence>
<name>A0A7S4UW95_9EUKA</name>
<evidence type="ECO:0000256" key="3">
    <source>
        <dbReference type="ARBA" id="ARBA00012027"/>
    </source>
</evidence>
<keyword evidence="9" id="KW-0443">Lipid metabolism</keyword>
<comment type="cofactor">
    <cofactor evidence="1">
        <name>Ca(2+)</name>
        <dbReference type="ChEBI" id="CHEBI:29108"/>
    </cofactor>
</comment>
<dbReference type="EMBL" id="HBKR01035165">
    <property type="protein sequence ID" value="CAE2333136.1"/>
    <property type="molecule type" value="Transcribed_RNA"/>
</dbReference>
<keyword evidence="6" id="KW-0378">Hydrolase</keyword>
<dbReference type="InterPro" id="IPR024632">
    <property type="entry name" value="PLipase_D_C"/>
</dbReference>
<evidence type="ECO:0000259" key="11">
    <source>
        <dbReference type="PROSITE" id="PS50035"/>
    </source>
</evidence>
<dbReference type="SUPFAM" id="SSF49562">
    <property type="entry name" value="C2 domain (Calcium/lipid-binding domain, CaLB)"/>
    <property type="match status" value="1"/>
</dbReference>
<dbReference type="AlphaFoldDB" id="A0A7S4UW95"/>
<evidence type="ECO:0000313" key="12">
    <source>
        <dbReference type="EMBL" id="CAE2333136.1"/>
    </source>
</evidence>
<dbReference type="Pfam" id="PF12357">
    <property type="entry name" value="PLD_C"/>
    <property type="match status" value="1"/>
</dbReference>
<keyword evidence="4" id="KW-0479">Metal-binding</keyword>
<feature type="domain" description="PLD phosphodiesterase" evidence="11">
    <location>
        <begin position="627"/>
        <end position="654"/>
    </location>
</feature>
<evidence type="ECO:0000256" key="1">
    <source>
        <dbReference type="ARBA" id="ARBA00001913"/>
    </source>
</evidence>